<dbReference type="CDD" id="cd15852">
    <property type="entry name" value="SNARE_Syntaxin8"/>
    <property type="match status" value="1"/>
</dbReference>
<accession>A0A7J7K0F9</accession>
<dbReference type="EMBL" id="VXIV02001534">
    <property type="protein sequence ID" value="KAF6032120.1"/>
    <property type="molecule type" value="Genomic_DNA"/>
</dbReference>
<dbReference type="InterPro" id="IPR000727">
    <property type="entry name" value="T_SNARE_dom"/>
</dbReference>
<evidence type="ECO:0000259" key="3">
    <source>
        <dbReference type="PROSITE" id="PS50192"/>
    </source>
</evidence>
<organism evidence="4 5">
    <name type="scientific">Bugula neritina</name>
    <name type="common">Brown bryozoan</name>
    <name type="synonym">Sertularia neritina</name>
    <dbReference type="NCBI Taxonomy" id="10212"/>
    <lineage>
        <taxon>Eukaryota</taxon>
        <taxon>Metazoa</taxon>
        <taxon>Spiralia</taxon>
        <taxon>Lophotrochozoa</taxon>
        <taxon>Bryozoa</taxon>
        <taxon>Gymnolaemata</taxon>
        <taxon>Cheilostomatida</taxon>
        <taxon>Flustrina</taxon>
        <taxon>Buguloidea</taxon>
        <taxon>Bugulidae</taxon>
        <taxon>Bugula</taxon>
    </lineage>
</organism>
<reference evidence="4" key="1">
    <citation type="submission" date="2020-06" db="EMBL/GenBank/DDBJ databases">
        <title>Draft genome of Bugula neritina, a colonial animal packing powerful symbionts and potential medicines.</title>
        <authorList>
            <person name="Rayko M."/>
        </authorList>
    </citation>
    <scope>NUCLEOTIDE SEQUENCE [LARGE SCALE GENOMIC DNA]</scope>
    <source>
        <strain evidence="4">Kwan_BN1</strain>
    </source>
</reference>
<keyword evidence="2" id="KW-0175">Coiled coil</keyword>
<evidence type="ECO:0000313" key="4">
    <source>
        <dbReference type="EMBL" id="KAF6032120.1"/>
    </source>
</evidence>
<evidence type="ECO:0000313" key="5">
    <source>
        <dbReference type="Proteomes" id="UP000593567"/>
    </source>
</evidence>
<dbReference type="SMART" id="SM00397">
    <property type="entry name" value="t_SNARE"/>
    <property type="match status" value="1"/>
</dbReference>
<feature type="coiled-coil region" evidence="2">
    <location>
        <begin position="75"/>
        <end position="102"/>
    </location>
</feature>
<dbReference type="PANTHER" id="PTHR19305:SF9">
    <property type="entry name" value="SYNAPTOSOMAL-ASSOCIATED PROTEIN 29"/>
    <property type="match status" value="1"/>
</dbReference>
<gene>
    <name evidence="4" type="ORF">EB796_009561</name>
</gene>
<keyword evidence="5" id="KW-1185">Reference proteome</keyword>
<proteinExistence type="inferred from homology"/>
<comment type="similarity">
    <text evidence="1">Belongs to the SNAP-25 family.</text>
</comment>
<sequence>MPDSWHTDHAAALSVAQRIGETVEKRNNISRLDSQYSKYDNEIRVKMKEFANVVSDLRRTHIKNSQSFYLTRSEVDRRQGMLEELQTKEKQLEQLINGNSTRPSGFDYDQFSARSSANPWADEEDIANNMDVSEIRQHQQTLVREQDDGLGILSQVIQRQKNMAVDIGNEIDRQDGLLDDIQENVDRTDSRVREETQHVRTITLKENRGNCAHGY</sequence>
<protein>
    <submittedName>
        <fullName evidence="4">STX8</fullName>
    </submittedName>
</protein>
<dbReference type="PROSITE" id="PS50192">
    <property type="entry name" value="T_SNARE"/>
    <property type="match status" value="1"/>
</dbReference>
<dbReference type="AlphaFoldDB" id="A0A7J7K0F9"/>
<evidence type="ECO:0000256" key="2">
    <source>
        <dbReference type="SAM" id="Coils"/>
    </source>
</evidence>
<feature type="domain" description="T-SNARE coiled-coil homology" evidence="3">
    <location>
        <begin position="140"/>
        <end position="202"/>
    </location>
</feature>
<dbReference type="SUPFAM" id="SSF58038">
    <property type="entry name" value="SNARE fusion complex"/>
    <property type="match status" value="1"/>
</dbReference>
<dbReference type="PANTHER" id="PTHR19305">
    <property type="entry name" value="SYNAPTOSOMAL ASSOCIATED PROTEIN"/>
    <property type="match status" value="1"/>
</dbReference>
<name>A0A7J7K0F9_BUGNE</name>
<comment type="caution">
    <text evidence="4">The sequence shown here is derived from an EMBL/GenBank/DDBJ whole genome shotgun (WGS) entry which is preliminary data.</text>
</comment>
<dbReference type="InterPro" id="IPR041875">
    <property type="entry name" value="Syntaxin-8_SNARE"/>
</dbReference>
<dbReference type="Proteomes" id="UP000593567">
    <property type="component" value="Unassembled WGS sequence"/>
</dbReference>
<dbReference type="OrthoDB" id="428895at2759"/>
<dbReference type="Gene3D" id="1.20.5.110">
    <property type="match status" value="1"/>
</dbReference>
<evidence type="ECO:0000256" key="1">
    <source>
        <dbReference type="ARBA" id="ARBA00009480"/>
    </source>
</evidence>
<dbReference type="GO" id="GO:0005886">
    <property type="term" value="C:plasma membrane"/>
    <property type="evidence" value="ECO:0007669"/>
    <property type="project" value="TreeGrafter"/>
</dbReference>